<comment type="pathway">
    <text evidence="1">Carbohydrate metabolism; tricarboxylic acid cycle; isocitrate from oxaloacetate: step 1/2.</text>
</comment>
<evidence type="ECO:0000256" key="4">
    <source>
        <dbReference type="ARBA" id="ARBA00022679"/>
    </source>
</evidence>
<dbReference type="UniPathway" id="UPA00223"/>
<dbReference type="PANTHER" id="PTHR11739">
    <property type="entry name" value="CITRATE SYNTHASE"/>
    <property type="match status" value="1"/>
</dbReference>
<dbReference type="EMBL" id="CM001402">
    <property type="protein sequence ID" value="EHO40561.1"/>
    <property type="molecule type" value="Genomic_DNA"/>
</dbReference>
<dbReference type="STRING" id="880073.Cabys_22"/>
<keyword evidence="8" id="KW-1185">Reference proteome</keyword>
<proteinExistence type="inferred from homology"/>
<reference evidence="6 9" key="2">
    <citation type="submission" date="2016-11" db="EMBL/GenBank/DDBJ databases">
        <title>Genomic analysis of Caldithrix abyssi and proposal of a novel bacterial phylum Caldithrichaeota.</title>
        <authorList>
            <person name="Kublanov I."/>
            <person name="Sigalova O."/>
            <person name="Gavrilov S."/>
            <person name="Lebedinsky A."/>
            <person name="Ivanova N."/>
            <person name="Daum C."/>
            <person name="Reddy T."/>
            <person name="Klenk H.P."/>
            <person name="Goker M."/>
            <person name="Reva O."/>
            <person name="Miroshnichenko M."/>
            <person name="Kyprides N."/>
            <person name="Woyke T."/>
            <person name="Gelfand M."/>
        </authorList>
    </citation>
    <scope>NUCLEOTIDE SEQUENCE [LARGE SCALE GENOMIC DNA]</scope>
    <source>
        <strain evidence="6 9">LF13</strain>
    </source>
</reference>
<dbReference type="HOGENOM" id="CLU_022049_2_1_0"/>
<dbReference type="GO" id="GO:0006101">
    <property type="term" value="P:citrate metabolic process"/>
    <property type="evidence" value="ECO:0007669"/>
    <property type="project" value="InterPro"/>
</dbReference>
<dbReference type="Gene3D" id="1.10.580.10">
    <property type="entry name" value="Citrate Synthase, domain 1"/>
    <property type="match status" value="1"/>
</dbReference>
<protein>
    <recommendedName>
        <fullName evidence="3">citrate synthase (unknown stereospecificity)</fullName>
        <ecNumber evidence="3">2.3.3.16</ecNumber>
    </recommendedName>
</protein>
<dbReference type="Proteomes" id="UP000183868">
    <property type="component" value="Chromosome"/>
</dbReference>
<dbReference type="SUPFAM" id="SSF48256">
    <property type="entry name" value="Citrate synthase"/>
    <property type="match status" value="1"/>
</dbReference>
<accession>H1XV55</accession>
<dbReference type="GO" id="GO:0006099">
    <property type="term" value="P:tricarboxylic acid cycle"/>
    <property type="evidence" value="ECO:0007669"/>
    <property type="project" value="UniProtKB-UniPathway"/>
</dbReference>
<dbReference type="InterPro" id="IPR016143">
    <property type="entry name" value="Citrate_synth-like_sm_a-sub"/>
</dbReference>
<dbReference type="PANTHER" id="PTHR11739:SF4">
    <property type="entry name" value="CITRATE SYNTHASE, PEROXISOMAL"/>
    <property type="match status" value="1"/>
</dbReference>
<dbReference type="NCBIfam" id="TIGR01793">
    <property type="entry name" value="cit_synth_euk"/>
    <property type="match status" value="1"/>
</dbReference>
<dbReference type="FunCoup" id="H1XV55">
    <property type="interactions" value="506"/>
</dbReference>
<dbReference type="Pfam" id="PF00285">
    <property type="entry name" value="Citrate_synt"/>
    <property type="match status" value="1"/>
</dbReference>
<reference evidence="7 8" key="1">
    <citation type="submission" date="2011-09" db="EMBL/GenBank/DDBJ databases">
        <title>The permanent draft genome of Caldithrix abyssi DSM 13497.</title>
        <authorList>
            <consortium name="US DOE Joint Genome Institute (JGI-PGF)"/>
            <person name="Lucas S."/>
            <person name="Han J."/>
            <person name="Lapidus A."/>
            <person name="Bruce D."/>
            <person name="Goodwin L."/>
            <person name="Pitluck S."/>
            <person name="Peters L."/>
            <person name="Kyrpides N."/>
            <person name="Mavromatis K."/>
            <person name="Ivanova N."/>
            <person name="Mikhailova N."/>
            <person name="Chertkov O."/>
            <person name="Detter J.C."/>
            <person name="Tapia R."/>
            <person name="Han C."/>
            <person name="Land M."/>
            <person name="Hauser L."/>
            <person name="Markowitz V."/>
            <person name="Cheng J.-F."/>
            <person name="Hugenholtz P."/>
            <person name="Woyke T."/>
            <person name="Wu D."/>
            <person name="Spring S."/>
            <person name="Brambilla E."/>
            <person name="Klenk H.-P."/>
            <person name="Eisen J.A."/>
        </authorList>
    </citation>
    <scope>NUCLEOTIDE SEQUENCE [LARGE SCALE GENOMIC DNA]</scope>
    <source>
        <strain evidence="7 8">DSM 13497</strain>
    </source>
</reference>
<dbReference type="EC" id="2.3.3.16" evidence="3"/>
<dbReference type="RefSeq" id="WP_006927567.1">
    <property type="nucleotide sequence ID" value="NZ_CM001402.1"/>
</dbReference>
<dbReference type="AlphaFoldDB" id="H1XV55"/>
<dbReference type="GO" id="GO:0036440">
    <property type="term" value="F:citrate synthase activity"/>
    <property type="evidence" value="ECO:0007669"/>
    <property type="project" value="UniProtKB-EC"/>
</dbReference>
<dbReference type="Proteomes" id="UP000004671">
    <property type="component" value="Chromosome"/>
</dbReference>
<dbReference type="InterPro" id="IPR002020">
    <property type="entry name" value="Citrate_synthase"/>
</dbReference>
<dbReference type="PRINTS" id="PR00143">
    <property type="entry name" value="CITRTSNTHASE"/>
</dbReference>
<dbReference type="InterPro" id="IPR010109">
    <property type="entry name" value="Citrate_synthase_euk"/>
</dbReference>
<dbReference type="KEGG" id="caby:Cabys_22"/>
<dbReference type="Gene3D" id="1.10.230.10">
    <property type="entry name" value="Cytochrome P450-Terp, domain 2"/>
    <property type="match status" value="1"/>
</dbReference>
<evidence type="ECO:0000313" key="9">
    <source>
        <dbReference type="Proteomes" id="UP000183868"/>
    </source>
</evidence>
<sequence length="435" mass="49717">MSKLKQKLAEKIPSYRERVTKLMKEYGDVVVDQVHIRQFYGGMRGLKCLTTDISYLDPNEGIRFRGYTIPEVLEKLPKPKGAEMPYVEGHFFLLLTGEIPTQEDIQDVVDEFKARNRVPHYVYDLLREMPRDTHPMTMFSAAILAMQRESVFVKRYNEGLSKMDYWDPYYEDALNLLAKLPEIAAYIYRMKYKADTPIASNPELDFGANFAHMMGIDHPYDEVARLYFILHSDHESGNVSAHTTHLVASALSDPYYALSAGMNGLAGPLHGLANQEVLRWIQHVMDKMGGKLPSKEELKKFVWDTLNSGQVIPGYGHAVLRKTDPRYTAQREFALKHLPDDEIFQLVSMLYEVVPPILMEHGKAKNPWPNVDAHSGVIQWHYGVREYDFYTVMFGVGRAIGVLSNIVWDRAVGQAIERPKSLTTDMLEKVAGIKK</sequence>
<dbReference type="NCBIfam" id="NF007128">
    <property type="entry name" value="PRK09569.1"/>
    <property type="match status" value="1"/>
</dbReference>
<evidence type="ECO:0000256" key="1">
    <source>
        <dbReference type="ARBA" id="ARBA00004751"/>
    </source>
</evidence>
<dbReference type="InterPro" id="IPR016142">
    <property type="entry name" value="Citrate_synth-like_lrg_a-sub"/>
</dbReference>
<dbReference type="InterPro" id="IPR019810">
    <property type="entry name" value="Citrate_synthase_AS"/>
</dbReference>
<dbReference type="PaxDb" id="880073-Calab_0927"/>
<dbReference type="InterPro" id="IPR036969">
    <property type="entry name" value="Citrate_synthase_sf"/>
</dbReference>
<keyword evidence="4 5" id="KW-0808">Transferase</keyword>
<dbReference type="EMBL" id="CP018099">
    <property type="protein sequence ID" value="APF16773.1"/>
    <property type="molecule type" value="Genomic_DNA"/>
</dbReference>
<dbReference type="eggNOG" id="COG0372">
    <property type="taxonomic scope" value="Bacteria"/>
</dbReference>
<dbReference type="FunFam" id="1.10.230.10:FF:000001">
    <property type="entry name" value="Citrate synthase"/>
    <property type="match status" value="1"/>
</dbReference>
<evidence type="ECO:0000313" key="7">
    <source>
        <dbReference type="EMBL" id="EHO40561.1"/>
    </source>
</evidence>
<evidence type="ECO:0000313" key="6">
    <source>
        <dbReference type="EMBL" id="APF16773.1"/>
    </source>
</evidence>
<gene>
    <name evidence="6" type="ORF">Cabys_22</name>
    <name evidence="7" type="ORF">Calab_0927</name>
</gene>
<dbReference type="PROSITE" id="PS00480">
    <property type="entry name" value="CITRATE_SYNTHASE"/>
    <property type="match status" value="1"/>
</dbReference>
<evidence type="ECO:0000256" key="5">
    <source>
        <dbReference type="RuleBase" id="RU003406"/>
    </source>
</evidence>
<evidence type="ECO:0000313" key="8">
    <source>
        <dbReference type="Proteomes" id="UP000004671"/>
    </source>
</evidence>
<comment type="similarity">
    <text evidence="2 5">Belongs to the citrate synthase family.</text>
</comment>
<dbReference type="GO" id="GO:0005975">
    <property type="term" value="P:carbohydrate metabolic process"/>
    <property type="evidence" value="ECO:0007669"/>
    <property type="project" value="TreeGrafter"/>
</dbReference>
<evidence type="ECO:0000256" key="2">
    <source>
        <dbReference type="ARBA" id="ARBA00010566"/>
    </source>
</evidence>
<evidence type="ECO:0000256" key="3">
    <source>
        <dbReference type="ARBA" id="ARBA00012972"/>
    </source>
</evidence>
<organism evidence="7 8">
    <name type="scientific">Caldithrix abyssi DSM 13497</name>
    <dbReference type="NCBI Taxonomy" id="880073"/>
    <lineage>
        <taxon>Bacteria</taxon>
        <taxon>Pseudomonadati</taxon>
        <taxon>Calditrichota</taxon>
        <taxon>Calditrichia</taxon>
        <taxon>Calditrichales</taxon>
        <taxon>Calditrichaceae</taxon>
        <taxon>Caldithrix</taxon>
    </lineage>
</organism>
<name>H1XV55_CALAY</name>